<evidence type="ECO:0000313" key="1">
    <source>
        <dbReference type="EMBL" id="PWC29062.1"/>
    </source>
</evidence>
<comment type="caution">
    <text evidence="1">The sequence shown here is derived from an EMBL/GenBank/DDBJ whole genome shotgun (WGS) entry which is preliminary data.</text>
</comment>
<name>A0A2U1V598_9PROT</name>
<gene>
    <name evidence="1" type="ORF">CR165_10770</name>
</gene>
<accession>A0A2U1V598</accession>
<reference evidence="2" key="1">
    <citation type="submission" date="2017-10" db="EMBL/GenBank/DDBJ databases">
        <authorList>
            <person name="Toshchakov S.V."/>
            <person name="Goeva M.A."/>
        </authorList>
    </citation>
    <scope>NUCLEOTIDE SEQUENCE [LARGE SCALE GENOMIC DNA]</scope>
    <source>
        <strain evidence="2">JR1/69-1-13</strain>
    </source>
</reference>
<organism evidence="1 2">
    <name type="scientific">Teichococcus aestuarii</name>
    <dbReference type="NCBI Taxonomy" id="568898"/>
    <lineage>
        <taxon>Bacteria</taxon>
        <taxon>Pseudomonadati</taxon>
        <taxon>Pseudomonadota</taxon>
        <taxon>Alphaproteobacteria</taxon>
        <taxon>Acetobacterales</taxon>
        <taxon>Roseomonadaceae</taxon>
        <taxon>Roseomonas</taxon>
    </lineage>
</organism>
<evidence type="ECO:0000313" key="2">
    <source>
        <dbReference type="Proteomes" id="UP000245048"/>
    </source>
</evidence>
<dbReference type="AlphaFoldDB" id="A0A2U1V598"/>
<protein>
    <submittedName>
        <fullName evidence="1">Uncharacterized protein</fullName>
    </submittedName>
</protein>
<proteinExistence type="predicted"/>
<sequence length="68" mass="7579">MVIECRYPHITIDCDTVDGNALGIVSKVSEALEEAGVSEEEVLEYQRDALAGDYDRTLQASLRMVSFR</sequence>
<dbReference type="EMBL" id="PDOA01000005">
    <property type="protein sequence ID" value="PWC29062.1"/>
    <property type="molecule type" value="Genomic_DNA"/>
</dbReference>
<dbReference type="Proteomes" id="UP000245048">
    <property type="component" value="Unassembled WGS sequence"/>
</dbReference>
<dbReference type="RefSeq" id="WP_109516980.1">
    <property type="nucleotide sequence ID" value="NZ_PDOA01000005.1"/>
</dbReference>
<keyword evidence="2" id="KW-1185">Reference proteome</keyword>